<dbReference type="Pfam" id="PF14340">
    <property type="entry name" value="DUF4395"/>
    <property type="match status" value="1"/>
</dbReference>
<organism evidence="3 4">
    <name type="scientific">Serinibacter arcticus</name>
    <dbReference type="NCBI Taxonomy" id="1655435"/>
    <lineage>
        <taxon>Bacteria</taxon>
        <taxon>Bacillati</taxon>
        <taxon>Actinomycetota</taxon>
        <taxon>Actinomycetes</taxon>
        <taxon>Micrococcales</taxon>
        <taxon>Beutenbergiaceae</taxon>
        <taxon>Serinibacter</taxon>
    </lineage>
</organism>
<feature type="domain" description="DUF4395" evidence="2">
    <location>
        <begin position="7"/>
        <end position="139"/>
    </location>
</feature>
<feature type="transmembrane region" description="Helical" evidence="1">
    <location>
        <begin position="83"/>
        <end position="102"/>
    </location>
</feature>
<feature type="transmembrane region" description="Helical" evidence="1">
    <location>
        <begin position="40"/>
        <end position="62"/>
    </location>
</feature>
<evidence type="ECO:0000259" key="2">
    <source>
        <dbReference type="Pfam" id="PF14340"/>
    </source>
</evidence>
<dbReference type="Proteomes" id="UP000245166">
    <property type="component" value="Unassembled WGS sequence"/>
</dbReference>
<keyword evidence="1" id="KW-0472">Membrane</keyword>
<evidence type="ECO:0000313" key="4">
    <source>
        <dbReference type="Proteomes" id="UP000245166"/>
    </source>
</evidence>
<gene>
    <name evidence="3" type="ORF">C8046_03855</name>
</gene>
<dbReference type="InterPro" id="IPR025508">
    <property type="entry name" value="DUF4395"/>
</dbReference>
<proteinExistence type="predicted"/>
<keyword evidence="1" id="KW-1133">Transmembrane helix</keyword>
<dbReference type="AlphaFoldDB" id="A0A2U1ZSI4"/>
<comment type="caution">
    <text evidence="3">The sequence shown here is derived from an EMBL/GenBank/DDBJ whole genome shotgun (WGS) entry which is preliminary data.</text>
</comment>
<reference evidence="3 4" key="1">
    <citation type="submission" date="2018-03" db="EMBL/GenBank/DDBJ databases">
        <title>Genome assembly of novel Miniimonas species PCH200.</title>
        <authorList>
            <person name="Thakur V."/>
            <person name="Kumar V."/>
            <person name="Singh D."/>
        </authorList>
    </citation>
    <scope>NUCLEOTIDE SEQUENCE [LARGE SCALE GENOMIC DNA]</scope>
    <source>
        <strain evidence="3 4">PCH200</strain>
    </source>
</reference>
<keyword evidence="1" id="KW-0812">Transmembrane</keyword>
<evidence type="ECO:0000313" key="3">
    <source>
        <dbReference type="EMBL" id="PWD49945.1"/>
    </source>
</evidence>
<sequence>MARPTPIDPRGPRFAAALTSLVLAVTLVLGVPRGLVPLGLQALVFAAGVALGPGRSPYAAVFRRLVRPRLAPPRELEDPRPPRFAQAVGLGFAVVGLVGGALGASVVFFVAVAFALVAALLNAVVDLCLGCEVWVLLQRLRRRDVGPRRTAVAGG</sequence>
<dbReference type="RefSeq" id="WP_109228329.1">
    <property type="nucleotide sequence ID" value="NZ_PYHR01000002.1"/>
</dbReference>
<keyword evidence="4" id="KW-1185">Reference proteome</keyword>
<dbReference type="EMBL" id="PYHR01000002">
    <property type="protein sequence ID" value="PWD49945.1"/>
    <property type="molecule type" value="Genomic_DNA"/>
</dbReference>
<protein>
    <submittedName>
        <fullName evidence="3">DUF4395 domain-containing protein</fullName>
    </submittedName>
</protein>
<feature type="transmembrane region" description="Helical" evidence="1">
    <location>
        <begin position="108"/>
        <end position="137"/>
    </location>
</feature>
<evidence type="ECO:0000256" key="1">
    <source>
        <dbReference type="SAM" id="Phobius"/>
    </source>
</evidence>
<name>A0A2U1ZSI4_9MICO</name>
<accession>A0A2U1ZSI4</accession>